<reference evidence="1" key="1">
    <citation type="journal article" date="2023" name="IScience">
        <title>Live-bearing cockroach genome reveals convergent evolutionary mechanisms linked to viviparity in insects and beyond.</title>
        <authorList>
            <person name="Fouks B."/>
            <person name="Harrison M.C."/>
            <person name="Mikhailova A.A."/>
            <person name="Marchal E."/>
            <person name="English S."/>
            <person name="Carruthers M."/>
            <person name="Jennings E.C."/>
            <person name="Chiamaka E.L."/>
            <person name="Frigard R.A."/>
            <person name="Pippel M."/>
            <person name="Attardo G.M."/>
            <person name="Benoit J.B."/>
            <person name="Bornberg-Bauer E."/>
            <person name="Tobe S.S."/>
        </authorList>
    </citation>
    <scope>NUCLEOTIDE SEQUENCE</scope>
    <source>
        <strain evidence="1">Stay&amp;Tobe</strain>
    </source>
</reference>
<organism evidence="1 2">
    <name type="scientific">Diploptera punctata</name>
    <name type="common">Pacific beetle cockroach</name>
    <dbReference type="NCBI Taxonomy" id="6984"/>
    <lineage>
        <taxon>Eukaryota</taxon>
        <taxon>Metazoa</taxon>
        <taxon>Ecdysozoa</taxon>
        <taxon>Arthropoda</taxon>
        <taxon>Hexapoda</taxon>
        <taxon>Insecta</taxon>
        <taxon>Pterygota</taxon>
        <taxon>Neoptera</taxon>
        <taxon>Polyneoptera</taxon>
        <taxon>Dictyoptera</taxon>
        <taxon>Blattodea</taxon>
        <taxon>Blaberoidea</taxon>
        <taxon>Blaberidae</taxon>
        <taxon>Diplopterinae</taxon>
        <taxon>Diploptera</taxon>
    </lineage>
</organism>
<protein>
    <submittedName>
        <fullName evidence="1">Uncharacterized protein</fullName>
    </submittedName>
</protein>
<reference evidence="1" key="2">
    <citation type="submission" date="2023-05" db="EMBL/GenBank/DDBJ databases">
        <authorList>
            <person name="Fouks B."/>
        </authorList>
    </citation>
    <scope>NUCLEOTIDE SEQUENCE</scope>
    <source>
        <strain evidence="1">Stay&amp;Tobe</strain>
        <tissue evidence="1">Testes</tissue>
    </source>
</reference>
<dbReference type="Proteomes" id="UP001233999">
    <property type="component" value="Unassembled WGS sequence"/>
</dbReference>
<feature type="non-terminal residue" evidence="1">
    <location>
        <position position="1"/>
    </location>
</feature>
<keyword evidence="2" id="KW-1185">Reference proteome</keyword>
<comment type="caution">
    <text evidence="1">The sequence shown here is derived from an EMBL/GenBank/DDBJ whole genome shotgun (WGS) entry which is preliminary data.</text>
</comment>
<evidence type="ECO:0000313" key="2">
    <source>
        <dbReference type="Proteomes" id="UP001233999"/>
    </source>
</evidence>
<name>A0AAD8EIF0_DIPPU</name>
<gene>
    <name evidence="1" type="ORF">L9F63_002370</name>
</gene>
<accession>A0AAD8EIF0</accession>
<feature type="non-terminal residue" evidence="1">
    <location>
        <position position="51"/>
    </location>
</feature>
<evidence type="ECO:0000313" key="1">
    <source>
        <dbReference type="EMBL" id="KAJ9591089.1"/>
    </source>
</evidence>
<dbReference type="AlphaFoldDB" id="A0AAD8EIF0"/>
<sequence>FLVIHPIQQSHVLYASHMTLRADKVAVCSSVLIAYALAYPVYEEHKQLEHH</sequence>
<proteinExistence type="predicted"/>
<dbReference type="EMBL" id="JASPKZ010003887">
    <property type="protein sequence ID" value="KAJ9591089.1"/>
    <property type="molecule type" value="Genomic_DNA"/>
</dbReference>